<dbReference type="Proteomes" id="UP000003936">
    <property type="component" value="Chromosome"/>
</dbReference>
<protein>
    <submittedName>
        <fullName evidence="1">Uncharacterized protein</fullName>
    </submittedName>
</protein>
<dbReference type="EMBL" id="CP003546">
    <property type="protein sequence ID" value="AFP85014.1"/>
    <property type="molecule type" value="Genomic_DNA"/>
</dbReference>
<evidence type="ECO:0000313" key="2">
    <source>
        <dbReference type="Proteomes" id="UP000003936"/>
    </source>
</evidence>
<dbReference type="KEGG" id="sect:A359_06280"/>
<gene>
    <name evidence="1" type="ORF">A359_06280</name>
</gene>
<evidence type="ECO:0000313" key="1">
    <source>
        <dbReference type="EMBL" id="AFP85014.1"/>
    </source>
</evidence>
<dbReference type="AlphaFoldDB" id="J3Z422"/>
<reference evidence="1 2" key="1">
    <citation type="journal article" date="2012" name="Mol. Biol. Evol.">
        <title>Genome reduction and co-evolution between the primary and secondary bacterial symbionts of psyllids.</title>
        <authorList>
            <person name="Sloan D.B."/>
            <person name="Moran N.A."/>
        </authorList>
    </citation>
    <scope>NUCLEOTIDE SEQUENCE [LARGE SCALE GENOMIC DNA]</scope>
    <source>
        <strain evidence="1">Ceuc_S</strain>
    </source>
</reference>
<sequence>MHEQDTTRLIEQGLHNSLHAKQYNGSTGSYYRSPSTIKLLSIKSYCLSPKQHRETL</sequence>
<accession>J3Z422</accession>
<organism evidence="1 2">
    <name type="scientific">secondary endosymbiont of Ctenarytaina eucalypti</name>
    <dbReference type="NCBI Taxonomy" id="1199245"/>
    <lineage>
        <taxon>Bacteria</taxon>
        <taxon>Pseudomonadati</taxon>
        <taxon>Pseudomonadota</taxon>
        <taxon>Gammaproteobacteria</taxon>
        <taxon>Enterobacterales</taxon>
        <taxon>Enterobacteriaceae</taxon>
        <taxon>aphid secondary symbionts</taxon>
    </lineage>
</organism>
<keyword evidence="2" id="KW-1185">Reference proteome</keyword>
<name>J3Z422_9ENTR</name>
<proteinExistence type="predicted"/>
<dbReference type="HOGENOM" id="CLU_3011759_0_0_6"/>